<name>A0A672T4K0_SINGR</name>
<dbReference type="Ensembl" id="ENSSGRT00000115883.1">
    <property type="protein sequence ID" value="ENSSGRP00000109070.1"/>
    <property type="gene ID" value="ENSSGRG00000053756.1"/>
</dbReference>
<keyword evidence="2" id="KW-1185">Reference proteome</keyword>
<reference evidence="1" key="1">
    <citation type="submission" date="2025-08" db="UniProtKB">
        <authorList>
            <consortium name="Ensembl"/>
        </authorList>
    </citation>
    <scope>IDENTIFICATION</scope>
</reference>
<accession>A0A672T4K0</accession>
<evidence type="ECO:0000313" key="2">
    <source>
        <dbReference type="Proteomes" id="UP000472262"/>
    </source>
</evidence>
<dbReference type="InParanoid" id="A0A672T4K0"/>
<dbReference type="AlphaFoldDB" id="A0A672T4K0"/>
<protein>
    <submittedName>
        <fullName evidence="1">Uncharacterized protein</fullName>
    </submittedName>
</protein>
<reference evidence="1" key="2">
    <citation type="submission" date="2025-09" db="UniProtKB">
        <authorList>
            <consortium name="Ensembl"/>
        </authorList>
    </citation>
    <scope>IDENTIFICATION</scope>
</reference>
<sequence length="106" mass="11902">MCCFLTDDVWSRFGERAAVRMCCFRAKVAVRPAQDGFLWAHLQSLSTTNSLPLSFSPLAVSFSLCLSLDSNWVARRCLLRPLVRFLYACESFIPSPLHLSLSLSQA</sequence>
<organism evidence="1 2">
    <name type="scientific">Sinocyclocheilus grahami</name>
    <name type="common">Dianchi golden-line fish</name>
    <name type="synonym">Barbus grahami</name>
    <dbReference type="NCBI Taxonomy" id="75366"/>
    <lineage>
        <taxon>Eukaryota</taxon>
        <taxon>Metazoa</taxon>
        <taxon>Chordata</taxon>
        <taxon>Craniata</taxon>
        <taxon>Vertebrata</taxon>
        <taxon>Euteleostomi</taxon>
        <taxon>Actinopterygii</taxon>
        <taxon>Neopterygii</taxon>
        <taxon>Teleostei</taxon>
        <taxon>Ostariophysi</taxon>
        <taxon>Cypriniformes</taxon>
        <taxon>Cyprinidae</taxon>
        <taxon>Cyprininae</taxon>
        <taxon>Sinocyclocheilus</taxon>
    </lineage>
</organism>
<proteinExistence type="predicted"/>
<dbReference type="Proteomes" id="UP000472262">
    <property type="component" value="Unassembled WGS sequence"/>
</dbReference>
<evidence type="ECO:0000313" key="1">
    <source>
        <dbReference type="Ensembl" id="ENSSGRP00000109070.1"/>
    </source>
</evidence>